<gene>
    <name evidence="1" type="ORF">MM415A01929_0004</name>
    <name evidence="2" type="ORF">TM448B04296_0004</name>
</gene>
<dbReference type="EMBL" id="MT142120">
    <property type="protein sequence ID" value="QJA74766.1"/>
    <property type="molecule type" value="Genomic_DNA"/>
</dbReference>
<protein>
    <submittedName>
        <fullName evidence="1">Uncharacterized protein</fullName>
    </submittedName>
</protein>
<evidence type="ECO:0000313" key="1">
    <source>
        <dbReference type="EMBL" id="QJA74766.1"/>
    </source>
</evidence>
<dbReference type="EMBL" id="MT145069">
    <property type="protein sequence ID" value="QJI03222.1"/>
    <property type="molecule type" value="Genomic_DNA"/>
</dbReference>
<accession>A0A6M3JXE2</accession>
<organism evidence="1">
    <name type="scientific">viral metagenome</name>
    <dbReference type="NCBI Taxonomy" id="1070528"/>
    <lineage>
        <taxon>unclassified sequences</taxon>
        <taxon>metagenomes</taxon>
        <taxon>organismal metagenomes</taxon>
    </lineage>
</organism>
<dbReference type="AlphaFoldDB" id="A0A6M3JXE2"/>
<name>A0A6M3JXE2_9ZZZZ</name>
<sequence length="72" mass="8358">MQTWDQKFNRSLNDVRRGLKNLRKMGLKLEAQDTETMLGTVVKHGYVIDRTPSGNVVLQKHLFTIEENGMIR</sequence>
<evidence type="ECO:0000313" key="2">
    <source>
        <dbReference type="EMBL" id="QJI03222.1"/>
    </source>
</evidence>
<reference evidence="1" key="1">
    <citation type="submission" date="2020-03" db="EMBL/GenBank/DDBJ databases">
        <title>The deep terrestrial virosphere.</title>
        <authorList>
            <person name="Holmfeldt K."/>
            <person name="Nilsson E."/>
            <person name="Simone D."/>
            <person name="Lopez-Fernandez M."/>
            <person name="Wu X."/>
            <person name="de Brujin I."/>
            <person name="Lundin D."/>
            <person name="Andersson A."/>
            <person name="Bertilsson S."/>
            <person name="Dopson M."/>
        </authorList>
    </citation>
    <scope>NUCLEOTIDE SEQUENCE</scope>
    <source>
        <strain evidence="1">MM415A01929</strain>
        <strain evidence="2">TM448B04296</strain>
    </source>
</reference>
<proteinExistence type="predicted"/>